<evidence type="ECO:0000313" key="9">
    <source>
        <dbReference type="EMBL" id="KAL3729867.1"/>
    </source>
</evidence>
<comment type="subcellular location">
    <subcellularLocation>
        <location evidence="1">Membrane</location>
        <topology evidence="1">Multi-pass membrane protein</topology>
    </subcellularLocation>
</comment>
<keyword evidence="4 7" id="KW-0812">Transmembrane</keyword>
<protein>
    <recommendedName>
        <fullName evidence="8">Major facilitator superfamily (MFS) profile domain-containing protein</fullName>
    </recommendedName>
</protein>
<dbReference type="SUPFAM" id="SSF103473">
    <property type="entry name" value="MFS general substrate transporter"/>
    <property type="match status" value="1"/>
</dbReference>
<dbReference type="InterPro" id="IPR036259">
    <property type="entry name" value="MFS_trans_sf"/>
</dbReference>
<dbReference type="EMBL" id="JBJKBG010000007">
    <property type="protein sequence ID" value="KAL3729867.1"/>
    <property type="molecule type" value="Genomic_DNA"/>
</dbReference>
<dbReference type="InterPro" id="IPR005828">
    <property type="entry name" value="MFS_sugar_transport-like"/>
</dbReference>
<keyword evidence="5 7" id="KW-1133">Transmembrane helix</keyword>
<evidence type="ECO:0000259" key="8">
    <source>
        <dbReference type="PROSITE" id="PS50850"/>
    </source>
</evidence>
<dbReference type="GO" id="GO:0016020">
    <property type="term" value="C:membrane"/>
    <property type="evidence" value="ECO:0007669"/>
    <property type="project" value="UniProtKB-SubCell"/>
</dbReference>
<feature type="transmembrane region" description="Helical" evidence="7">
    <location>
        <begin position="40"/>
        <end position="61"/>
    </location>
</feature>
<dbReference type="AlphaFoldDB" id="A0ABD3JTG3"/>
<evidence type="ECO:0000256" key="5">
    <source>
        <dbReference type="ARBA" id="ARBA00022989"/>
    </source>
</evidence>
<sequence length="179" mass="19969">MLAYTTGIYFIQQAFRSDTIILYNPSIFDRASIISNTTKLLLAIALDIVKIICTLLAAFLLDRIGRRPLLLTSIGEMIISLASLGTCLTVIYQSQGAVKWAPTICFLLLVCYVASFSIGMGPIASIYSSEVFPLRLRARGCAIGVAMSQLARCLISFEFVFYFQHKAKPQFSQKYFMTY</sequence>
<keyword evidence="10" id="KW-1185">Reference proteome</keyword>
<feature type="transmembrane region" description="Helical" evidence="7">
    <location>
        <begin position="104"/>
        <end position="127"/>
    </location>
</feature>
<keyword evidence="3" id="KW-0813">Transport</keyword>
<comment type="similarity">
    <text evidence="2">Belongs to the major facilitator superfamily. Sugar transporter (TC 2.A.1.1) family.</text>
</comment>
<evidence type="ECO:0000256" key="4">
    <source>
        <dbReference type="ARBA" id="ARBA00022692"/>
    </source>
</evidence>
<evidence type="ECO:0000256" key="2">
    <source>
        <dbReference type="ARBA" id="ARBA00010992"/>
    </source>
</evidence>
<gene>
    <name evidence="9" type="ORF">ACJRO7_026936</name>
</gene>
<organism evidence="9 10">
    <name type="scientific">Eucalyptus globulus</name>
    <name type="common">Tasmanian blue gum</name>
    <dbReference type="NCBI Taxonomy" id="34317"/>
    <lineage>
        <taxon>Eukaryota</taxon>
        <taxon>Viridiplantae</taxon>
        <taxon>Streptophyta</taxon>
        <taxon>Embryophyta</taxon>
        <taxon>Tracheophyta</taxon>
        <taxon>Spermatophyta</taxon>
        <taxon>Magnoliopsida</taxon>
        <taxon>eudicotyledons</taxon>
        <taxon>Gunneridae</taxon>
        <taxon>Pentapetalae</taxon>
        <taxon>rosids</taxon>
        <taxon>malvids</taxon>
        <taxon>Myrtales</taxon>
        <taxon>Myrtaceae</taxon>
        <taxon>Myrtoideae</taxon>
        <taxon>Eucalypteae</taxon>
        <taxon>Eucalyptus</taxon>
    </lineage>
</organism>
<dbReference type="PROSITE" id="PS50850">
    <property type="entry name" value="MFS"/>
    <property type="match status" value="1"/>
</dbReference>
<feature type="transmembrane region" description="Helical" evidence="7">
    <location>
        <begin position="73"/>
        <end position="92"/>
    </location>
</feature>
<name>A0ABD3JTG3_EUCGL</name>
<feature type="domain" description="Major facilitator superfamily (MFS) profile" evidence="8">
    <location>
        <begin position="1"/>
        <end position="179"/>
    </location>
</feature>
<evidence type="ECO:0000256" key="7">
    <source>
        <dbReference type="SAM" id="Phobius"/>
    </source>
</evidence>
<keyword evidence="6 7" id="KW-0472">Membrane</keyword>
<feature type="transmembrane region" description="Helical" evidence="7">
    <location>
        <begin position="142"/>
        <end position="163"/>
    </location>
</feature>
<accession>A0ABD3JTG3</accession>
<dbReference type="PANTHER" id="PTHR23500:SF424">
    <property type="entry name" value="POLYOL TRANSPORTER 5"/>
    <property type="match status" value="1"/>
</dbReference>
<dbReference type="Proteomes" id="UP001634007">
    <property type="component" value="Unassembled WGS sequence"/>
</dbReference>
<comment type="caution">
    <text evidence="9">The sequence shown here is derived from an EMBL/GenBank/DDBJ whole genome shotgun (WGS) entry which is preliminary data.</text>
</comment>
<proteinExistence type="inferred from homology"/>
<dbReference type="Pfam" id="PF00083">
    <property type="entry name" value="Sugar_tr"/>
    <property type="match status" value="1"/>
</dbReference>
<reference evidence="9 10" key="1">
    <citation type="submission" date="2024-11" db="EMBL/GenBank/DDBJ databases">
        <title>Chromosome-level genome assembly of Eucalyptus globulus Labill. provides insights into its genome evolution.</title>
        <authorList>
            <person name="Li X."/>
        </authorList>
    </citation>
    <scope>NUCLEOTIDE SEQUENCE [LARGE SCALE GENOMIC DNA]</scope>
    <source>
        <strain evidence="9">CL2024</strain>
        <tissue evidence="9">Fresh tender leaves</tissue>
    </source>
</reference>
<dbReference type="PANTHER" id="PTHR23500">
    <property type="entry name" value="SOLUTE CARRIER FAMILY 2, FACILITATED GLUCOSE TRANSPORTER"/>
    <property type="match status" value="1"/>
</dbReference>
<evidence type="ECO:0000256" key="6">
    <source>
        <dbReference type="ARBA" id="ARBA00023136"/>
    </source>
</evidence>
<evidence type="ECO:0000256" key="1">
    <source>
        <dbReference type="ARBA" id="ARBA00004141"/>
    </source>
</evidence>
<dbReference type="InterPro" id="IPR005829">
    <property type="entry name" value="Sugar_transporter_CS"/>
</dbReference>
<evidence type="ECO:0000256" key="3">
    <source>
        <dbReference type="ARBA" id="ARBA00022448"/>
    </source>
</evidence>
<dbReference type="PROSITE" id="PS00216">
    <property type="entry name" value="SUGAR_TRANSPORT_1"/>
    <property type="match status" value="1"/>
</dbReference>
<evidence type="ECO:0000313" key="10">
    <source>
        <dbReference type="Proteomes" id="UP001634007"/>
    </source>
</evidence>
<dbReference type="Gene3D" id="1.20.1250.20">
    <property type="entry name" value="MFS general substrate transporter like domains"/>
    <property type="match status" value="1"/>
</dbReference>
<dbReference type="InterPro" id="IPR020846">
    <property type="entry name" value="MFS_dom"/>
</dbReference>
<dbReference type="InterPro" id="IPR045262">
    <property type="entry name" value="STP/PLT_plant"/>
</dbReference>